<reference evidence="1 2" key="1">
    <citation type="journal article" date="2016" name="Mol. Biol. Evol.">
        <title>Comparative Genomics of Early-Diverging Mushroom-Forming Fungi Provides Insights into the Origins of Lignocellulose Decay Capabilities.</title>
        <authorList>
            <person name="Nagy L.G."/>
            <person name="Riley R."/>
            <person name="Tritt A."/>
            <person name="Adam C."/>
            <person name="Daum C."/>
            <person name="Floudas D."/>
            <person name="Sun H."/>
            <person name="Yadav J.S."/>
            <person name="Pangilinan J."/>
            <person name="Larsson K.H."/>
            <person name="Matsuura K."/>
            <person name="Barry K."/>
            <person name="Labutti K."/>
            <person name="Kuo R."/>
            <person name="Ohm R.A."/>
            <person name="Bhattacharya S.S."/>
            <person name="Shirouzu T."/>
            <person name="Yoshinaga Y."/>
            <person name="Martin F.M."/>
            <person name="Grigoriev I.V."/>
            <person name="Hibbett D.S."/>
        </authorList>
    </citation>
    <scope>NUCLEOTIDE SEQUENCE [LARGE SCALE GENOMIC DNA]</scope>
    <source>
        <strain evidence="1 2">CBS 109695</strain>
    </source>
</reference>
<dbReference type="EMBL" id="KV419013">
    <property type="protein sequence ID" value="KZP02095.1"/>
    <property type="molecule type" value="Genomic_DNA"/>
</dbReference>
<protein>
    <submittedName>
        <fullName evidence="1">Uncharacterized protein</fullName>
    </submittedName>
</protein>
<organism evidence="1 2">
    <name type="scientific">Athelia psychrophila</name>
    <dbReference type="NCBI Taxonomy" id="1759441"/>
    <lineage>
        <taxon>Eukaryota</taxon>
        <taxon>Fungi</taxon>
        <taxon>Dikarya</taxon>
        <taxon>Basidiomycota</taxon>
        <taxon>Agaricomycotina</taxon>
        <taxon>Agaricomycetes</taxon>
        <taxon>Agaricomycetidae</taxon>
        <taxon>Atheliales</taxon>
        <taxon>Atheliaceae</taxon>
        <taxon>Athelia</taxon>
    </lineage>
</organism>
<sequence length="128" mass="13848">MTPCAATVAGLQPHPPAFSHVRTSASASLTLRTIVHVYTARSTNPKHVQRPCAGITAPTNYAPTTRGTFHQPQTHVAPNVRGCHRPHRLCSSRTCTTASSPPAFRTIAHGWDQDKFAVGGRGMLDDRR</sequence>
<keyword evidence="2" id="KW-1185">Reference proteome</keyword>
<proteinExistence type="predicted"/>
<evidence type="ECO:0000313" key="1">
    <source>
        <dbReference type="EMBL" id="KZP02095.1"/>
    </source>
</evidence>
<accession>A0A167SNM6</accession>
<evidence type="ECO:0000313" key="2">
    <source>
        <dbReference type="Proteomes" id="UP000076532"/>
    </source>
</evidence>
<dbReference type="AlphaFoldDB" id="A0A167SNM6"/>
<gene>
    <name evidence="1" type="ORF">FIBSPDRAFT_880570</name>
</gene>
<dbReference type="Proteomes" id="UP000076532">
    <property type="component" value="Unassembled WGS sequence"/>
</dbReference>
<name>A0A167SNM6_9AGAM</name>